<protein>
    <submittedName>
        <fullName evidence="1">Uncharacterized protein</fullName>
    </submittedName>
</protein>
<gene>
    <name evidence="1" type="ORF">FJR45_03045</name>
</gene>
<organism evidence="1 2">
    <name type="scientific">Sulfurimonas sediminis</name>
    <dbReference type="NCBI Taxonomy" id="2590020"/>
    <lineage>
        <taxon>Bacteria</taxon>
        <taxon>Pseudomonadati</taxon>
        <taxon>Campylobacterota</taxon>
        <taxon>Epsilonproteobacteria</taxon>
        <taxon>Campylobacterales</taxon>
        <taxon>Sulfurimonadaceae</taxon>
        <taxon>Sulfurimonas</taxon>
    </lineage>
</organism>
<dbReference type="Pfam" id="PF13384">
    <property type="entry name" value="HTH_23"/>
    <property type="match status" value="1"/>
</dbReference>
<evidence type="ECO:0000313" key="2">
    <source>
        <dbReference type="Proteomes" id="UP000593719"/>
    </source>
</evidence>
<keyword evidence="2" id="KW-1185">Reference proteome</keyword>
<evidence type="ECO:0000313" key="1">
    <source>
        <dbReference type="EMBL" id="QOP42981.1"/>
    </source>
</evidence>
<reference evidence="1 2" key="1">
    <citation type="submission" date="2019-06" db="EMBL/GenBank/DDBJ databases">
        <title>Sulfurimonas gotlandica sp. nov., a chemoautotrophic and psychrotolerant epsilonproteobacterium isolated from a pelagic redoxcline, and an emended description of the genus Sulfurimonas.</title>
        <authorList>
            <person name="Wang S."/>
            <person name="Jiang L."/>
            <person name="Shao Z."/>
        </authorList>
    </citation>
    <scope>NUCLEOTIDE SEQUENCE [LARGE SCALE GENOMIC DNA]</scope>
    <source>
        <strain evidence="1 2">S2-6</strain>
    </source>
</reference>
<dbReference type="KEGG" id="ssei:FJR45_03045"/>
<accession>A0A7M1AZU2</accession>
<dbReference type="RefSeq" id="WP_193151294.1">
    <property type="nucleotide sequence ID" value="NZ_CP041235.1"/>
</dbReference>
<dbReference type="Proteomes" id="UP000593719">
    <property type="component" value="Chromosome"/>
</dbReference>
<name>A0A7M1AZU2_9BACT</name>
<sequence length="84" mass="9759">MKKAKSMFLLDRSSWKTKLTCKELKEAHAKGGHIAVEKKREKFKVKKDEGIELRKRGLTLQQIADDLHVSLRTVKSWKLAKVQK</sequence>
<proteinExistence type="predicted"/>
<dbReference type="AlphaFoldDB" id="A0A7M1AZU2"/>
<dbReference type="EMBL" id="CP041235">
    <property type="protein sequence ID" value="QOP42981.1"/>
    <property type="molecule type" value="Genomic_DNA"/>
</dbReference>